<sequence>MNVIFDTFIAGGLVMWPLLGLFVATLACAVERTWFWFKLKTQQKQVAQEVLTAAKDSQQKALEVAELWQDVAVGRVMVAPLRAKNPTAEIFHLAIAAASDQEFVEMRRGDRLLESVMAIAPLLGILGTASGLMTTFSNLKDGNVSRADISSLTAGIGQALISAITAMTVAIIAFIFLRIFVILRSRQIDFFSQVGNKLELIYLQDWHQPSIPTTEEVEQKPNVVVESEK</sequence>
<dbReference type="GO" id="GO:0005886">
    <property type="term" value="C:plasma membrane"/>
    <property type="evidence" value="ECO:0007669"/>
    <property type="project" value="UniProtKB-SubCell"/>
</dbReference>
<keyword evidence="12" id="KW-1185">Reference proteome</keyword>
<feature type="domain" description="MotA/TolQ/ExbB proton channel" evidence="10">
    <location>
        <begin position="74"/>
        <end position="188"/>
    </location>
</feature>
<gene>
    <name evidence="11" type="ORF">ICL16_09310</name>
</gene>
<dbReference type="AlphaFoldDB" id="A0A8J6XFU6"/>
<evidence type="ECO:0000256" key="7">
    <source>
        <dbReference type="ARBA" id="ARBA00023136"/>
    </source>
</evidence>
<evidence type="ECO:0000256" key="4">
    <source>
        <dbReference type="ARBA" id="ARBA00022692"/>
    </source>
</evidence>
<dbReference type="PANTHER" id="PTHR30625">
    <property type="entry name" value="PROTEIN TOLQ"/>
    <property type="match status" value="1"/>
</dbReference>
<keyword evidence="7 9" id="KW-0472">Membrane</keyword>
<evidence type="ECO:0000313" key="12">
    <source>
        <dbReference type="Proteomes" id="UP000629098"/>
    </source>
</evidence>
<reference evidence="11" key="1">
    <citation type="submission" date="2020-09" db="EMBL/GenBank/DDBJ databases">
        <title>Iningainema tapete sp. nov. (Scytonemataceae, Cyanobacteria) from greenhouses in central Florida (USA) produces two types of nodularin with biosynthetic potential for microcystin-LR and anabaenopeptins.</title>
        <authorList>
            <person name="Berthold D.E."/>
            <person name="Lefler F.W."/>
            <person name="Huang I.-S."/>
            <person name="Abdulla H."/>
            <person name="Zimba P.V."/>
            <person name="Laughinghouse H.D. IV."/>
        </authorList>
    </citation>
    <scope>NUCLEOTIDE SEQUENCE</scope>
    <source>
        <strain evidence="11">BLCCT55</strain>
    </source>
</reference>
<feature type="transmembrane region" description="Helical" evidence="9">
    <location>
        <begin position="116"/>
        <end position="136"/>
    </location>
</feature>
<feature type="transmembrane region" description="Helical" evidence="9">
    <location>
        <begin position="156"/>
        <end position="181"/>
    </location>
</feature>
<dbReference type="RefSeq" id="WP_190826614.1">
    <property type="nucleotide sequence ID" value="NZ_CAWPPI010000036.1"/>
</dbReference>
<organism evidence="11 12">
    <name type="scientific">Iningainema tapete BLCC-T55</name>
    <dbReference type="NCBI Taxonomy" id="2748662"/>
    <lineage>
        <taxon>Bacteria</taxon>
        <taxon>Bacillati</taxon>
        <taxon>Cyanobacteriota</taxon>
        <taxon>Cyanophyceae</taxon>
        <taxon>Nostocales</taxon>
        <taxon>Scytonemataceae</taxon>
        <taxon>Iningainema tapete</taxon>
    </lineage>
</organism>
<proteinExistence type="inferred from homology"/>
<dbReference type="EMBL" id="JACXAE010000036">
    <property type="protein sequence ID" value="MBD2772270.1"/>
    <property type="molecule type" value="Genomic_DNA"/>
</dbReference>
<dbReference type="Pfam" id="PF01618">
    <property type="entry name" value="MotA_ExbB"/>
    <property type="match status" value="1"/>
</dbReference>
<keyword evidence="4 9" id="KW-0812">Transmembrane</keyword>
<evidence type="ECO:0000256" key="2">
    <source>
        <dbReference type="ARBA" id="ARBA00022448"/>
    </source>
</evidence>
<name>A0A8J6XFU6_9CYAN</name>
<comment type="subcellular location">
    <subcellularLocation>
        <location evidence="1">Cell membrane</location>
        <topology evidence="1">Multi-pass membrane protein</topology>
    </subcellularLocation>
    <subcellularLocation>
        <location evidence="8">Membrane</location>
        <topology evidence="8">Multi-pass membrane protein</topology>
    </subcellularLocation>
</comment>
<feature type="transmembrane region" description="Helical" evidence="9">
    <location>
        <begin position="12"/>
        <end position="30"/>
    </location>
</feature>
<comment type="similarity">
    <text evidence="8">Belongs to the exbB/tolQ family.</text>
</comment>
<dbReference type="Proteomes" id="UP000629098">
    <property type="component" value="Unassembled WGS sequence"/>
</dbReference>
<keyword evidence="2 8" id="KW-0813">Transport</keyword>
<evidence type="ECO:0000256" key="1">
    <source>
        <dbReference type="ARBA" id="ARBA00004651"/>
    </source>
</evidence>
<comment type="caution">
    <text evidence="11">The sequence shown here is derived from an EMBL/GenBank/DDBJ whole genome shotgun (WGS) entry which is preliminary data.</text>
</comment>
<dbReference type="GO" id="GO:0017038">
    <property type="term" value="P:protein import"/>
    <property type="evidence" value="ECO:0007669"/>
    <property type="project" value="TreeGrafter"/>
</dbReference>
<accession>A0A8J6XFU6</accession>
<evidence type="ECO:0000256" key="3">
    <source>
        <dbReference type="ARBA" id="ARBA00022475"/>
    </source>
</evidence>
<protein>
    <submittedName>
        <fullName evidence="11">MotA/TolQ/ExbB proton channel family protein</fullName>
    </submittedName>
</protein>
<dbReference type="InterPro" id="IPR002898">
    <property type="entry name" value="MotA_ExbB_proton_chnl"/>
</dbReference>
<evidence type="ECO:0000256" key="9">
    <source>
        <dbReference type="SAM" id="Phobius"/>
    </source>
</evidence>
<evidence type="ECO:0000313" key="11">
    <source>
        <dbReference type="EMBL" id="MBD2772270.1"/>
    </source>
</evidence>
<keyword evidence="6 9" id="KW-1133">Transmembrane helix</keyword>
<evidence type="ECO:0000256" key="8">
    <source>
        <dbReference type="RuleBase" id="RU004057"/>
    </source>
</evidence>
<evidence type="ECO:0000256" key="6">
    <source>
        <dbReference type="ARBA" id="ARBA00022989"/>
    </source>
</evidence>
<dbReference type="PANTHER" id="PTHR30625:SF15">
    <property type="entry name" value="BIOPOLYMER TRANSPORT PROTEIN EXBB"/>
    <property type="match status" value="1"/>
</dbReference>
<keyword evidence="3" id="KW-1003">Cell membrane</keyword>
<evidence type="ECO:0000259" key="10">
    <source>
        <dbReference type="Pfam" id="PF01618"/>
    </source>
</evidence>
<dbReference type="InterPro" id="IPR050790">
    <property type="entry name" value="ExbB/TolQ_transport"/>
</dbReference>
<keyword evidence="5 8" id="KW-0653">Protein transport</keyword>
<evidence type="ECO:0000256" key="5">
    <source>
        <dbReference type="ARBA" id="ARBA00022927"/>
    </source>
</evidence>